<dbReference type="EMBL" id="UINC01088513">
    <property type="protein sequence ID" value="SVC38809.1"/>
    <property type="molecule type" value="Genomic_DNA"/>
</dbReference>
<proteinExistence type="predicted"/>
<dbReference type="AlphaFoldDB" id="A0A382LQ16"/>
<gene>
    <name evidence="1" type="ORF">METZ01_LOCUS291663</name>
</gene>
<protein>
    <submittedName>
        <fullName evidence="1">Uncharacterized protein</fullName>
    </submittedName>
</protein>
<evidence type="ECO:0000313" key="1">
    <source>
        <dbReference type="EMBL" id="SVC38809.1"/>
    </source>
</evidence>
<reference evidence="1" key="1">
    <citation type="submission" date="2018-05" db="EMBL/GenBank/DDBJ databases">
        <authorList>
            <person name="Lanie J.A."/>
            <person name="Ng W.-L."/>
            <person name="Kazmierczak K.M."/>
            <person name="Andrzejewski T.M."/>
            <person name="Davidsen T.M."/>
            <person name="Wayne K.J."/>
            <person name="Tettelin H."/>
            <person name="Glass J.I."/>
            <person name="Rusch D."/>
            <person name="Podicherti R."/>
            <person name="Tsui H.-C.T."/>
            <person name="Winkler M.E."/>
        </authorList>
    </citation>
    <scope>NUCLEOTIDE SEQUENCE</scope>
</reference>
<sequence>PKNRKDFYRLLAKLLPREVDANVKTAGDSFLEALKEIESREKSKS</sequence>
<organism evidence="1">
    <name type="scientific">marine metagenome</name>
    <dbReference type="NCBI Taxonomy" id="408172"/>
    <lineage>
        <taxon>unclassified sequences</taxon>
        <taxon>metagenomes</taxon>
        <taxon>ecological metagenomes</taxon>
    </lineage>
</organism>
<name>A0A382LQ16_9ZZZZ</name>
<accession>A0A382LQ16</accession>
<feature type="non-terminal residue" evidence="1">
    <location>
        <position position="1"/>
    </location>
</feature>